<sequence>TSFASRQNLRRKEFQNEQLKQPRESSTASALVNAFLLRKVTVIHALFGGDETEPKNHKVFAIGVSSLNTDFSCGFEAFSEKKKICGFIPRIENNEILNELKRKKIVFADFFREETEINLLIGADVLGKLLTANTVVLECGLTAIEMKLGWTVFGKGSCRIDNILPSLSMHSISLPANKLWELEVLGISSKNKKGKNDFN</sequence>
<keyword evidence="3" id="KW-1185">Reference proteome</keyword>
<evidence type="ECO:0000256" key="1">
    <source>
        <dbReference type="SAM" id="MobiDB-lite"/>
    </source>
</evidence>
<feature type="non-terminal residue" evidence="2">
    <location>
        <position position="1"/>
    </location>
</feature>
<dbReference type="OrthoDB" id="6420456at2759"/>
<dbReference type="Proteomes" id="UP000887013">
    <property type="component" value="Unassembled WGS sequence"/>
</dbReference>
<reference evidence="2" key="1">
    <citation type="submission" date="2020-08" db="EMBL/GenBank/DDBJ databases">
        <title>Multicomponent nature underlies the extraordinary mechanical properties of spider dragline silk.</title>
        <authorList>
            <person name="Kono N."/>
            <person name="Nakamura H."/>
            <person name="Mori M."/>
            <person name="Yoshida Y."/>
            <person name="Ohtoshi R."/>
            <person name="Malay A.D."/>
            <person name="Moran D.A.P."/>
            <person name="Tomita M."/>
            <person name="Numata K."/>
            <person name="Arakawa K."/>
        </authorList>
    </citation>
    <scope>NUCLEOTIDE SEQUENCE</scope>
</reference>
<dbReference type="EMBL" id="BMAW01108273">
    <property type="protein sequence ID" value="GFT33104.1"/>
    <property type="molecule type" value="Genomic_DNA"/>
</dbReference>
<accession>A0A8X6NVF5</accession>
<organism evidence="2 3">
    <name type="scientific">Nephila pilipes</name>
    <name type="common">Giant wood spider</name>
    <name type="synonym">Nephila maculata</name>
    <dbReference type="NCBI Taxonomy" id="299642"/>
    <lineage>
        <taxon>Eukaryota</taxon>
        <taxon>Metazoa</taxon>
        <taxon>Ecdysozoa</taxon>
        <taxon>Arthropoda</taxon>
        <taxon>Chelicerata</taxon>
        <taxon>Arachnida</taxon>
        <taxon>Araneae</taxon>
        <taxon>Araneomorphae</taxon>
        <taxon>Entelegynae</taxon>
        <taxon>Araneoidea</taxon>
        <taxon>Nephilidae</taxon>
        <taxon>Nephila</taxon>
    </lineage>
</organism>
<protein>
    <submittedName>
        <fullName evidence="2">DUF1758 domain-containing protein</fullName>
    </submittedName>
</protein>
<gene>
    <name evidence="2" type="primary">AVEN_115760_1</name>
    <name evidence="2" type="ORF">NPIL_614651</name>
</gene>
<evidence type="ECO:0000313" key="3">
    <source>
        <dbReference type="Proteomes" id="UP000887013"/>
    </source>
</evidence>
<feature type="compositionally biased region" description="Basic and acidic residues" evidence="1">
    <location>
        <begin position="10"/>
        <end position="22"/>
    </location>
</feature>
<proteinExistence type="predicted"/>
<feature type="region of interest" description="Disordered" evidence="1">
    <location>
        <begin position="1"/>
        <end position="22"/>
    </location>
</feature>
<dbReference type="AlphaFoldDB" id="A0A8X6NVF5"/>
<comment type="caution">
    <text evidence="2">The sequence shown here is derived from an EMBL/GenBank/DDBJ whole genome shotgun (WGS) entry which is preliminary data.</text>
</comment>
<name>A0A8X6NVF5_NEPPI</name>
<evidence type="ECO:0000313" key="2">
    <source>
        <dbReference type="EMBL" id="GFT33104.1"/>
    </source>
</evidence>